<evidence type="ECO:0000256" key="2">
    <source>
        <dbReference type="SAM" id="Phobius"/>
    </source>
</evidence>
<keyword evidence="2" id="KW-1133">Transmembrane helix</keyword>
<dbReference type="EMBL" id="JAASQI010000004">
    <property type="protein sequence ID" value="NIJ58232.1"/>
    <property type="molecule type" value="Genomic_DNA"/>
</dbReference>
<keyword evidence="2" id="KW-0812">Transmembrane</keyword>
<evidence type="ECO:0000313" key="4">
    <source>
        <dbReference type="Proteomes" id="UP001429580"/>
    </source>
</evidence>
<proteinExistence type="predicted"/>
<accession>A0ABX0UZ50</accession>
<organism evidence="3 4">
    <name type="scientific">Pseudochelatococcus lubricantis</name>
    <dbReference type="NCBI Taxonomy" id="1538102"/>
    <lineage>
        <taxon>Bacteria</taxon>
        <taxon>Pseudomonadati</taxon>
        <taxon>Pseudomonadota</taxon>
        <taxon>Alphaproteobacteria</taxon>
        <taxon>Hyphomicrobiales</taxon>
        <taxon>Chelatococcaceae</taxon>
        <taxon>Pseudochelatococcus</taxon>
    </lineage>
</organism>
<name>A0ABX0UZ50_9HYPH</name>
<dbReference type="Proteomes" id="UP001429580">
    <property type="component" value="Unassembled WGS sequence"/>
</dbReference>
<comment type="caution">
    <text evidence="3">The sequence shown here is derived from an EMBL/GenBank/DDBJ whole genome shotgun (WGS) entry which is preliminary data.</text>
</comment>
<reference evidence="3 4" key="1">
    <citation type="submission" date="2020-03" db="EMBL/GenBank/DDBJ databases">
        <title>Genomic Encyclopedia of Type Strains, Phase IV (KMG-IV): sequencing the most valuable type-strain genomes for metagenomic binning, comparative biology and taxonomic classification.</title>
        <authorList>
            <person name="Goeker M."/>
        </authorList>
    </citation>
    <scope>NUCLEOTIDE SEQUENCE [LARGE SCALE GENOMIC DNA]</scope>
    <source>
        <strain evidence="3 4">DSM 103870</strain>
    </source>
</reference>
<keyword evidence="4" id="KW-1185">Reference proteome</keyword>
<sequence>MYDISALPRQDIPLAQPMSVQKSGIADTDKSISRTSNGNIETGGGKPKLEQRSWAHELMREIAVGIARIAGTFSPLLALAGAISFVIFPPAAIPLLIAAGGLLLGGLAVGGVTDIIECIVERREESPSDENSALEAQARADYARKVGYLDLSPDKLVSATQAGDSETPDGFIVIGEDYN</sequence>
<feature type="region of interest" description="Disordered" evidence="1">
    <location>
        <begin position="159"/>
        <end position="179"/>
    </location>
</feature>
<feature type="region of interest" description="Disordered" evidence="1">
    <location>
        <begin position="24"/>
        <end position="47"/>
    </location>
</feature>
<feature type="transmembrane region" description="Helical" evidence="2">
    <location>
        <begin position="62"/>
        <end position="87"/>
    </location>
</feature>
<evidence type="ECO:0000313" key="3">
    <source>
        <dbReference type="EMBL" id="NIJ58232.1"/>
    </source>
</evidence>
<evidence type="ECO:0000256" key="1">
    <source>
        <dbReference type="SAM" id="MobiDB-lite"/>
    </source>
</evidence>
<protein>
    <submittedName>
        <fullName evidence="3">Uncharacterized protein</fullName>
    </submittedName>
</protein>
<feature type="transmembrane region" description="Helical" evidence="2">
    <location>
        <begin position="93"/>
        <end position="116"/>
    </location>
</feature>
<dbReference type="RefSeq" id="WP_166952012.1">
    <property type="nucleotide sequence ID" value="NZ_JAASQI010000004.1"/>
</dbReference>
<keyword evidence="2" id="KW-0472">Membrane</keyword>
<gene>
    <name evidence="3" type="ORF">FHS82_002074</name>
</gene>